<organism evidence="1">
    <name type="scientific">hydrothermal vent metagenome</name>
    <dbReference type="NCBI Taxonomy" id="652676"/>
    <lineage>
        <taxon>unclassified sequences</taxon>
        <taxon>metagenomes</taxon>
        <taxon>ecological metagenomes</taxon>
    </lineage>
</organism>
<gene>
    <name evidence="1" type="ORF">MNB_ARC-1_851</name>
</gene>
<proteinExistence type="predicted"/>
<accession>A0A3B1DW91</accession>
<name>A0A3B1DW91_9ZZZZ</name>
<protein>
    <submittedName>
        <fullName evidence="1">Uncharacterized protein</fullName>
    </submittedName>
</protein>
<dbReference type="AlphaFoldDB" id="A0A3B1DW91"/>
<evidence type="ECO:0000313" key="1">
    <source>
        <dbReference type="EMBL" id="VAY86353.1"/>
    </source>
</evidence>
<dbReference type="EMBL" id="UOYO01000009">
    <property type="protein sequence ID" value="VAY86353.1"/>
    <property type="molecule type" value="Genomic_DNA"/>
</dbReference>
<reference evidence="1" key="1">
    <citation type="submission" date="2018-10" db="EMBL/GenBank/DDBJ databases">
        <authorList>
            <person name="Aoki K."/>
        </authorList>
    </citation>
    <scope>NUCLEOTIDE SEQUENCE</scope>
</reference>
<sequence>MSCYKCGLNFYKKINIKLDFLISNGIYNGDDKNVMYECINSVLNLEEIINSEIEIVYNDYNSCEKCKNTDNVSIDI</sequence>